<dbReference type="PANTHER" id="PTHR42718">
    <property type="entry name" value="MAJOR FACILITATOR SUPERFAMILY MULTIDRUG TRANSPORTER MFSC"/>
    <property type="match status" value="1"/>
</dbReference>
<feature type="transmembrane region" description="Helical" evidence="7">
    <location>
        <begin position="21"/>
        <end position="42"/>
    </location>
</feature>
<keyword evidence="10" id="KW-1185">Reference proteome</keyword>
<gene>
    <name evidence="9" type="ORF">HDA36_006441</name>
</gene>
<evidence type="ECO:0000256" key="3">
    <source>
        <dbReference type="ARBA" id="ARBA00022475"/>
    </source>
</evidence>
<dbReference type="InterPro" id="IPR011701">
    <property type="entry name" value="MFS"/>
</dbReference>
<reference evidence="9 10" key="1">
    <citation type="submission" date="2020-08" db="EMBL/GenBank/DDBJ databases">
        <title>Sequencing the genomes of 1000 actinobacteria strains.</title>
        <authorList>
            <person name="Klenk H.-P."/>
        </authorList>
    </citation>
    <scope>NUCLEOTIDE SEQUENCE [LARGE SCALE GENOMIC DNA]</scope>
    <source>
        <strain evidence="9 10">DSM 44551</strain>
    </source>
</reference>
<keyword evidence="5 7" id="KW-1133">Transmembrane helix</keyword>
<dbReference type="Pfam" id="PF07690">
    <property type="entry name" value="MFS_1"/>
    <property type="match status" value="1"/>
</dbReference>
<feature type="transmembrane region" description="Helical" evidence="7">
    <location>
        <begin position="173"/>
        <end position="195"/>
    </location>
</feature>
<dbReference type="Gene3D" id="1.20.1250.20">
    <property type="entry name" value="MFS general substrate transporter like domains"/>
    <property type="match status" value="1"/>
</dbReference>
<evidence type="ECO:0000313" key="10">
    <source>
        <dbReference type="Proteomes" id="UP000572635"/>
    </source>
</evidence>
<keyword evidence="3" id="KW-1003">Cell membrane</keyword>
<dbReference type="InterPro" id="IPR036259">
    <property type="entry name" value="MFS_trans_sf"/>
</dbReference>
<dbReference type="Gene3D" id="1.20.1720.10">
    <property type="entry name" value="Multidrug resistance protein D"/>
    <property type="match status" value="1"/>
</dbReference>
<evidence type="ECO:0000256" key="1">
    <source>
        <dbReference type="ARBA" id="ARBA00004651"/>
    </source>
</evidence>
<dbReference type="CDD" id="cd17321">
    <property type="entry name" value="MFS_MMR_MDR_like"/>
    <property type="match status" value="1"/>
</dbReference>
<feature type="transmembrane region" description="Helical" evidence="7">
    <location>
        <begin position="438"/>
        <end position="459"/>
    </location>
</feature>
<keyword evidence="6 7" id="KW-0472">Membrane</keyword>
<comment type="caution">
    <text evidence="9">The sequence shown here is derived from an EMBL/GenBank/DDBJ whole genome shotgun (WGS) entry which is preliminary data.</text>
</comment>
<feature type="transmembrane region" description="Helical" evidence="7">
    <location>
        <begin position="371"/>
        <end position="390"/>
    </location>
</feature>
<feature type="transmembrane region" description="Helical" evidence="7">
    <location>
        <begin position="54"/>
        <end position="74"/>
    </location>
</feature>
<feature type="transmembrane region" description="Helical" evidence="7">
    <location>
        <begin position="207"/>
        <end position="229"/>
    </location>
</feature>
<accession>A0A7W8QUR6</accession>
<evidence type="ECO:0000256" key="7">
    <source>
        <dbReference type="SAM" id="Phobius"/>
    </source>
</evidence>
<name>A0A7W8QUR6_9ACTN</name>
<feature type="transmembrane region" description="Helical" evidence="7">
    <location>
        <begin position="148"/>
        <end position="167"/>
    </location>
</feature>
<feature type="transmembrane region" description="Helical" evidence="7">
    <location>
        <begin position="276"/>
        <end position="298"/>
    </location>
</feature>
<evidence type="ECO:0000256" key="5">
    <source>
        <dbReference type="ARBA" id="ARBA00022989"/>
    </source>
</evidence>
<comment type="subcellular location">
    <subcellularLocation>
        <location evidence="1">Cell membrane</location>
        <topology evidence="1">Multi-pass membrane protein</topology>
    </subcellularLocation>
</comment>
<dbReference type="InterPro" id="IPR020846">
    <property type="entry name" value="MFS_dom"/>
</dbReference>
<evidence type="ECO:0000256" key="2">
    <source>
        <dbReference type="ARBA" id="ARBA00022448"/>
    </source>
</evidence>
<feature type="transmembrane region" description="Helical" evidence="7">
    <location>
        <begin position="411"/>
        <end position="432"/>
    </location>
</feature>
<dbReference type="EMBL" id="JACHDB010000002">
    <property type="protein sequence ID" value="MBB5436293.1"/>
    <property type="molecule type" value="Genomic_DNA"/>
</dbReference>
<evidence type="ECO:0000256" key="6">
    <source>
        <dbReference type="ARBA" id="ARBA00023136"/>
    </source>
</evidence>
<dbReference type="Proteomes" id="UP000572635">
    <property type="component" value="Unassembled WGS sequence"/>
</dbReference>
<dbReference type="SUPFAM" id="SSF103473">
    <property type="entry name" value="MFS general substrate transporter"/>
    <property type="match status" value="1"/>
</dbReference>
<dbReference type="AlphaFoldDB" id="A0A7W8QUR6"/>
<evidence type="ECO:0000256" key="4">
    <source>
        <dbReference type="ARBA" id="ARBA00022692"/>
    </source>
</evidence>
<protein>
    <submittedName>
        <fullName evidence="9">EmrB/QacA subfamily drug resistance transporter</fullName>
    </submittedName>
</protein>
<feature type="transmembrane region" description="Helical" evidence="7">
    <location>
        <begin position="116"/>
        <end position="136"/>
    </location>
</feature>
<keyword evidence="2" id="KW-0813">Transport</keyword>
<evidence type="ECO:0000313" key="9">
    <source>
        <dbReference type="EMBL" id="MBB5436293.1"/>
    </source>
</evidence>
<keyword evidence="4 7" id="KW-0812">Transmembrane</keyword>
<feature type="domain" description="Major facilitator superfamily (MFS) profile" evidence="8">
    <location>
        <begin position="20"/>
        <end position="466"/>
    </location>
</feature>
<dbReference type="RefSeq" id="WP_221332555.1">
    <property type="nucleotide sequence ID" value="NZ_BAAAJD010000109.1"/>
</dbReference>
<organism evidence="9 10">
    <name type="scientific">Nocardiopsis composta</name>
    <dbReference type="NCBI Taxonomy" id="157465"/>
    <lineage>
        <taxon>Bacteria</taxon>
        <taxon>Bacillati</taxon>
        <taxon>Actinomycetota</taxon>
        <taxon>Actinomycetes</taxon>
        <taxon>Streptosporangiales</taxon>
        <taxon>Nocardiopsidaceae</taxon>
        <taxon>Nocardiopsis</taxon>
    </lineage>
</organism>
<sequence>MTEPSTSSQGGRISGAALLTLLLLCAAQFMLIVDVVVVNVAVPSIRADLGIPDSRLPLVSVSYTLTFGSLLIAFGRTGDLVGRRRLFMIGMTVFTLASLATGLAQTEWQLVISRAGQGVGAAMVSPTALALLTTAFSEGAGRNRALGYWGAVGSGGAIAGQLLGGVITDTVGWRGIFLINVPIGIAALILARYYLRESRAEQRPSLDVRGAVLLTAALAMTLLGLTALAEGRSTAVVVGLAIACIVAFTLFIRVERTHPAPLVDARVVRSGNVARANVLFAVSAGMLGAALFFTTLYLQVVLDYSPLAVGIAFAPITLLILLISPLAGTLTTRYGPRRVLLVAFGLLIAGLLLMARLPTDGNYFRDALPPLLLIAVGAALSYAPILIVGTTGVSERDQGLASGLLNSAQELGAAIGITVIGAIATAATFGGTPEALTAGYRTGLFIAATIIALSVLLVLRLGRSTAPSAEEAVTAETGDPPEQA</sequence>
<feature type="transmembrane region" description="Helical" evidence="7">
    <location>
        <begin position="235"/>
        <end position="255"/>
    </location>
</feature>
<dbReference type="PROSITE" id="PS50850">
    <property type="entry name" value="MFS"/>
    <property type="match status" value="1"/>
</dbReference>
<proteinExistence type="predicted"/>
<evidence type="ECO:0000259" key="8">
    <source>
        <dbReference type="PROSITE" id="PS50850"/>
    </source>
</evidence>
<dbReference type="PANTHER" id="PTHR42718:SF46">
    <property type="entry name" value="BLR6921 PROTEIN"/>
    <property type="match status" value="1"/>
</dbReference>
<feature type="transmembrane region" description="Helical" evidence="7">
    <location>
        <begin position="86"/>
        <end position="104"/>
    </location>
</feature>
<feature type="transmembrane region" description="Helical" evidence="7">
    <location>
        <begin position="304"/>
        <end position="327"/>
    </location>
</feature>
<dbReference type="PRINTS" id="PR01036">
    <property type="entry name" value="TCRTETB"/>
</dbReference>
<feature type="transmembrane region" description="Helical" evidence="7">
    <location>
        <begin position="339"/>
        <end position="359"/>
    </location>
</feature>
<dbReference type="GO" id="GO:0022857">
    <property type="term" value="F:transmembrane transporter activity"/>
    <property type="evidence" value="ECO:0007669"/>
    <property type="project" value="InterPro"/>
</dbReference>
<dbReference type="GO" id="GO:0005886">
    <property type="term" value="C:plasma membrane"/>
    <property type="evidence" value="ECO:0007669"/>
    <property type="project" value="UniProtKB-SubCell"/>
</dbReference>